<evidence type="ECO:0000259" key="4">
    <source>
        <dbReference type="Pfam" id="PF17177"/>
    </source>
</evidence>
<keyword evidence="1" id="KW-0677">Repeat</keyword>
<feature type="repeat" description="PPR" evidence="2">
    <location>
        <begin position="99"/>
        <end position="133"/>
    </location>
</feature>
<feature type="repeat" description="PPR" evidence="2">
    <location>
        <begin position="204"/>
        <end position="238"/>
    </location>
</feature>
<feature type="repeat" description="PPR" evidence="2">
    <location>
        <begin position="169"/>
        <end position="203"/>
    </location>
</feature>
<reference evidence="5" key="1">
    <citation type="submission" date="2021-01" db="EMBL/GenBank/DDBJ databases">
        <authorList>
            <person name="Corre E."/>
            <person name="Pelletier E."/>
            <person name="Niang G."/>
            <person name="Scheremetjew M."/>
            <person name="Finn R."/>
            <person name="Kale V."/>
            <person name="Holt S."/>
            <person name="Cochrane G."/>
            <person name="Meng A."/>
            <person name="Brown T."/>
            <person name="Cohen L."/>
        </authorList>
    </citation>
    <scope>NUCLEOTIDE SEQUENCE</scope>
    <source>
        <strain evidence="5">OF101</strain>
    </source>
</reference>
<keyword evidence="3" id="KW-0732">Signal</keyword>
<accession>A0A7S1LAT0</accession>
<dbReference type="PANTHER" id="PTHR47447">
    <property type="entry name" value="OS03G0856100 PROTEIN"/>
    <property type="match status" value="1"/>
</dbReference>
<dbReference type="EMBL" id="HBGE01010661">
    <property type="protein sequence ID" value="CAD9098613.1"/>
    <property type="molecule type" value="Transcribed_RNA"/>
</dbReference>
<sequence length="354" mass="39964">MLLAAPLLLEVAVVWLRPDGSRWRASQADGWLHQAFAGHMLHGVRRGSRDVGVRRTAALPPREFERRCNKLNELAEDGRVKDAEEVYMKMEKHVPLSKARFVLNTVLKACANAADEKRARYWYEDMIERNIEPNIKTFGKLMETANKAKNLSAVEEWYQISLGYNFEKDPVQATIMIDTLAHLGLVDRAEEQFRAMREASIEPTQQTFGSLILGTAKKGMLEEAAGYFRAMRASGIAPVTFHYNSLLLACANSEPPRPDAAEVIFNKMSQDSDVYPDAATLSILPQAIGHAESRRLCKDNGIFQEVAESIFSSKMDVDQQESHFVMQKELRELKLKKRRFESEGAQATSAWSRG</sequence>
<dbReference type="Gene3D" id="1.25.40.10">
    <property type="entry name" value="Tetratricopeptide repeat domain"/>
    <property type="match status" value="2"/>
</dbReference>
<proteinExistence type="predicted"/>
<dbReference type="InterPro" id="IPR011990">
    <property type="entry name" value="TPR-like_helical_dom_sf"/>
</dbReference>
<dbReference type="Pfam" id="PF17177">
    <property type="entry name" value="PPR_long"/>
    <property type="match status" value="1"/>
</dbReference>
<evidence type="ECO:0000256" key="2">
    <source>
        <dbReference type="PROSITE-ProRule" id="PRU00708"/>
    </source>
</evidence>
<feature type="signal peptide" evidence="3">
    <location>
        <begin position="1"/>
        <end position="16"/>
    </location>
</feature>
<dbReference type="PANTHER" id="PTHR47447:SF17">
    <property type="entry name" value="OS12G0638900 PROTEIN"/>
    <property type="match status" value="1"/>
</dbReference>
<feature type="chain" id="PRO_5030706225" description="PROP1-like PPR domain-containing protein" evidence="3">
    <location>
        <begin position="17"/>
        <end position="354"/>
    </location>
</feature>
<evidence type="ECO:0000256" key="3">
    <source>
        <dbReference type="SAM" id="SignalP"/>
    </source>
</evidence>
<name>A0A7S1LAT0_ALECA</name>
<protein>
    <recommendedName>
        <fullName evidence="4">PROP1-like PPR domain-containing protein</fullName>
    </recommendedName>
</protein>
<dbReference type="NCBIfam" id="TIGR00756">
    <property type="entry name" value="PPR"/>
    <property type="match status" value="2"/>
</dbReference>
<dbReference type="InterPro" id="IPR002885">
    <property type="entry name" value="PPR_rpt"/>
</dbReference>
<evidence type="ECO:0000313" key="5">
    <source>
        <dbReference type="EMBL" id="CAD9098613.1"/>
    </source>
</evidence>
<feature type="domain" description="PROP1-like PPR" evidence="4">
    <location>
        <begin position="103"/>
        <end position="252"/>
    </location>
</feature>
<dbReference type="InterPro" id="IPR033443">
    <property type="entry name" value="PROP1-like_PPR_dom"/>
</dbReference>
<organism evidence="5">
    <name type="scientific">Alexandrium catenella</name>
    <name type="common">Red tide dinoflagellate</name>
    <name type="synonym">Gonyaulax catenella</name>
    <dbReference type="NCBI Taxonomy" id="2925"/>
    <lineage>
        <taxon>Eukaryota</taxon>
        <taxon>Sar</taxon>
        <taxon>Alveolata</taxon>
        <taxon>Dinophyceae</taxon>
        <taxon>Gonyaulacales</taxon>
        <taxon>Pyrocystaceae</taxon>
        <taxon>Alexandrium</taxon>
    </lineage>
</organism>
<gene>
    <name evidence="5" type="ORF">ACAT0790_LOCUS6229</name>
</gene>
<dbReference type="AlphaFoldDB" id="A0A7S1LAT0"/>
<evidence type="ECO:0000256" key="1">
    <source>
        <dbReference type="ARBA" id="ARBA00022737"/>
    </source>
</evidence>
<dbReference type="PROSITE" id="PS51375">
    <property type="entry name" value="PPR"/>
    <property type="match status" value="3"/>
</dbReference>